<dbReference type="EMBL" id="LKAM01000006">
    <property type="protein sequence ID" value="KUM48112.1"/>
    <property type="molecule type" value="Genomic_DNA"/>
</dbReference>
<organism evidence="2">
    <name type="scientific">Picea glauca</name>
    <name type="common">White spruce</name>
    <name type="synonym">Pinus glauca</name>
    <dbReference type="NCBI Taxonomy" id="3330"/>
    <lineage>
        <taxon>Eukaryota</taxon>
        <taxon>Viridiplantae</taxon>
        <taxon>Streptophyta</taxon>
        <taxon>Embryophyta</taxon>
        <taxon>Tracheophyta</taxon>
        <taxon>Spermatophyta</taxon>
        <taxon>Pinopsida</taxon>
        <taxon>Pinidae</taxon>
        <taxon>Conifers I</taxon>
        <taxon>Pinales</taxon>
        <taxon>Pinaceae</taxon>
        <taxon>Picea</taxon>
    </lineage>
</organism>
<feature type="transmembrane region" description="Helical" evidence="1">
    <location>
        <begin position="37"/>
        <end position="57"/>
    </location>
</feature>
<comment type="caution">
    <text evidence="2">The sequence shown here is derived from an EMBL/GenBank/DDBJ whole genome shotgun (WGS) entry which is preliminary data.</text>
</comment>
<reference evidence="2" key="1">
    <citation type="journal article" date="2015" name="Genome Biol. Evol.">
        <title>Organellar Genomes of White Spruce (Picea glauca): Assembly and Annotation.</title>
        <authorList>
            <person name="Jackman S.D."/>
            <person name="Warren R.L."/>
            <person name="Gibb E.A."/>
            <person name="Vandervalk B.P."/>
            <person name="Mohamadi H."/>
            <person name="Chu J."/>
            <person name="Raymond A."/>
            <person name="Pleasance S."/>
            <person name="Coope R."/>
            <person name="Wildung M.R."/>
            <person name="Ritland C.E."/>
            <person name="Bousquet J."/>
            <person name="Jones S.J."/>
            <person name="Bohlmann J."/>
            <person name="Birol I."/>
        </authorList>
    </citation>
    <scope>NUCLEOTIDE SEQUENCE [LARGE SCALE GENOMIC DNA]</scope>
    <source>
        <tissue evidence="2">Flushing bud</tissue>
    </source>
</reference>
<keyword evidence="1" id="KW-0812">Transmembrane</keyword>
<keyword evidence="1" id="KW-1133">Transmembrane helix</keyword>
<keyword evidence="1" id="KW-0472">Membrane</keyword>
<evidence type="ECO:0000256" key="1">
    <source>
        <dbReference type="SAM" id="Phobius"/>
    </source>
</evidence>
<keyword evidence="2" id="KW-0496">Mitochondrion</keyword>
<evidence type="ECO:0000313" key="2">
    <source>
        <dbReference type="EMBL" id="KUM48112.1"/>
    </source>
</evidence>
<sequence>MLYDFGQVRDESSQKIDFPQVVACLTEGKARKDCTSFLLLGVPILKIPSTLLGSIFIPSF</sequence>
<dbReference type="AlphaFoldDB" id="A0A124GN93"/>
<proteinExistence type="predicted"/>
<name>A0A124GN93_PICGL</name>
<geneLocation type="mitochondrion" evidence="2"/>
<gene>
    <name evidence="2" type="ORF">ABT39_MTgene5108</name>
</gene>
<accession>A0A124GN93</accession>
<protein>
    <submittedName>
        <fullName evidence="2">Uncharacterized protein</fullName>
    </submittedName>
</protein>